<evidence type="ECO:0000256" key="2">
    <source>
        <dbReference type="ARBA" id="ARBA00022692"/>
    </source>
</evidence>
<sequence length="340" mass="38459">MPTPVTRCLISDSVMSSTPEKHREWTDPLQGSLKFPERWHVLPHEIVFMLFMGAAWVRVGLSAGFDQSSAMLFLLYLLSLVWVIGWCQARPTSYRWRLRLLFTLTISILCYFSLTTAVPLMHNPSGLATLNWHQDGTLAQWDALWLGDAPRGLMLLESPSWVTDIFMACYLFFFYYLVGGLLYYCLKDLNQFRIIVVGFCTLYALGYVGYMLMPAAGPVDELGSRTGGWLTNTGGSIIAQRGNGVDVFPSIHMAASLYLLLFDFKQRRGHFWWVLAPTVGLWISTVYLRYHYGVDLIAGIILALGCVWLTRWFAQSRLCADVESECEAHGIRSAKLHNAG</sequence>
<dbReference type="Pfam" id="PF14378">
    <property type="entry name" value="PAP2_3"/>
    <property type="match status" value="1"/>
</dbReference>
<feature type="transmembrane region" description="Helical" evidence="5">
    <location>
        <begin position="165"/>
        <end position="185"/>
    </location>
</feature>
<dbReference type="GO" id="GO:0016020">
    <property type="term" value="C:membrane"/>
    <property type="evidence" value="ECO:0007669"/>
    <property type="project" value="UniProtKB-SubCell"/>
</dbReference>
<dbReference type="AlphaFoldDB" id="A0A382C656"/>
<dbReference type="Gene3D" id="1.20.144.10">
    <property type="entry name" value="Phosphatidic acid phosphatase type 2/haloperoxidase"/>
    <property type="match status" value="1"/>
</dbReference>
<feature type="transmembrane region" description="Helical" evidence="5">
    <location>
        <begin position="46"/>
        <end position="65"/>
    </location>
</feature>
<evidence type="ECO:0000256" key="5">
    <source>
        <dbReference type="SAM" id="Phobius"/>
    </source>
</evidence>
<organism evidence="7">
    <name type="scientific">marine metagenome</name>
    <dbReference type="NCBI Taxonomy" id="408172"/>
    <lineage>
        <taxon>unclassified sequences</taxon>
        <taxon>metagenomes</taxon>
        <taxon>ecological metagenomes</taxon>
    </lineage>
</organism>
<comment type="subcellular location">
    <subcellularLocation>
        <location evidence="1">Membrane</location>
        <topology evidence="1">Multi-pass membrane protein</topology>
    </subcellularLocation>
</comment>
<dbReference type="PANTHER" id="PTHR31310">
    <property type="match status" value="1"/>
</dbReference>
<protein>
    <recommendedName>
        <fullName evidence="6">Inositolphosphotransferase Aur1/Ipt1 domain-containing protein</fullName>
    </recommendedName>
</protein>
<feature type="transmembrane region" description="Helical" evidence="5">
    <location>
        <begin position="101"/>
        <end position="122"/>
    </location>
</feature>
<evidence type="ECO:0000256" key="1">
    <source>
        <dbReference type="ARBA" id="ARBA00004141"/>
    </source>
</evidence>
<dbReference type="PANTHER" id="PTHR31310:SF7">
    <property type="entry name" value="PA-PHOSPHATASE RELATED-FAMILY PROTEIN DDB_G0268928"/>
    <property type="match status" value="1"/>
</dbReference>
<keyword evidence="2 5" id="KW-0812">Transmembrane</keyword>
<accession>A0A382C656</accession>
<evidence type="ECO:0000259" key="6">
    <source>
        <dbReference type="Pfam" id="PF14378"/>
    </source>
</evidence>
<keyword evidence="4 5" id="KW-0472">Membrane</keyword>
<feature type="transmembrane region" description="Helical" evidence="5">
    <location>
        <begin position="271"/>
        <end position="290"/>
    </location>
</feature>
<keyword evidence="3 5" id="KW-1133">Transmembrane helix</keyword>
<evidence type="ECO:0000256" key="3">
    <source>
        <dbReference type="ARBA" id="ARBA00022989"/>
    </source>
</evidence>
<evidence type="ECO:0000256" key="4">
    <source>
        <dbReference type="ARBA" id="ARBA00023136"/>
    </source>
</evidence>
<dbReference type="EMBL" id="UINC01033003">
    <property type="protein sequence ID" value="SVB21588.1"/>
    <property type="molecule type" value="Genomic_DNA"/>
</dbReference>
<reference evidence="7" key="1">
    <citation type="submission" date="2018-05" db="EMBL/GenBank/DDBJ databases">
        <authorList>
            <person name="Lanie J.A."/>
            <person name="Ng W.-L."/>
            <person name="Kazmierczak K.M."/>
            <person name="Andrzejewski T.M."/>
            <person name="Davidsen T.M."/>
            <person name="Wayne K.J."/>
            <person name="Tettelin H."/>
            <person name="Glass J.I."/>
            <person name="Rusch D."/>
            <person name="Podicherti R."/>
            <person name="Tsui H.-C.T."/>
            <person name="Winkler M.E."/>
        </authorList>
    </citation>
    <scope>NUCLEOTIDE SEQUENCE</scope>
</reference>
<dbReference type="InterPro" id="IPR052185">
    <property type="entry name" value="IPC_Synthase-Related"/>
</dbReference>
<gene>
    <name evidence="7" type="ORF">METZ01_LOCUS174442</name>
</gene>
<evidence type="ECO:0000313" key="7">
    <source>
        <dbReference type="EMBL" id="SVB21588.1"/>
    </source>
</evidence>
<feature type="domain" description="Inositolphosphotransferase Aur1/Ipt1" evidence="6">
    <location>
        <begin position="138"/>
        <end position="308"/>
    </location>
</feature>
<feature type="transmembrane region" description="Helical" evidence="5">
    <location>
        <begin position="296"/>
        <end position="314"/>
    </location>
</feature>
<name>A0A382C656_9ZZZZ</name>
<dbReference type="InterPro" id="IPR026841">
    <property type="entry name" value="Aur1/Ipt1"/>
</dbReference>
<feature type="transmembrane region" description="Helical" evidence="5">
    <location>
        <begin position="247"/>
        <end position="264"/>
    </location>
</feature>
<proteinExistence type="predicted"/>
<feature type="transmembrane region" description="Helical" evidence="5">
    <location>
        <begin position="192"/>
        <end position="213"/>
    </location>
</feature>
<feature type="transmembrane region" description="Helical" evidence="5">
    <location>
        <begin position="71"/>
        <end position="89"/>
    </location>
</feature>